<keyword evidence="2" id="KW-1185">Reference proteome</keyword>
<dbReference type="EMBL" id="SRYB01000024">
    <property type="protein sequence ID" value="TGY77477.1"/>
    <property type="molecule type" value="Genomic_DNA"/>
</dbReference>
<accession>A0AC61RDA7</accession>
<gene>
    <name evidence="1" type="ORF">E5331_14315</name>
</gene>
<name>A0AC61RDA7_9BACT</name>
<comment type="caution">
    <text evidence="1">The sequence shown here is derived from an EMBL/GenBank/DDBJ whole genome shotgun (WGS) entry which is preliminary data.</text>
</comment>
<protein>
    <submittedName>
        <fullName evidence="1">Polysaccharide pyruvyl transferase family protein</fullName>
    </submittedName>
</protein>
<evidence type="ECO:0000313" key="2">
    <source>
        <dbReference type="Proteomes" id="UP000306319"/>
    </source>
</evidence>
<reference evidence="1" key="1">
    <citation type="submission" date="2019-04" db="EMBL/GenBank/DDBJ databases">
        <title>Microbes associate with the intestines of laboratory mice.</title>
        <authorList>
            <person name="Navarre W."/>
            <person name="Wong E."/>
            <person name="Huang K."/>
            <person name="Tropini C."/>
            <person name="Ng K."/>
            <person name="Yu B."/>
        </authorList>
    </citation>
    <scope>NUCLEOTIDE SEQUENCE</scope>
    <source>
        <strain evidence="1">NM04_E33</strain>
    </source>
</reference>
<keyword evidence="1" id="KW-0808">Transferase</keyword>
<proteinExistence type="predicted"/>
<sequence>MKIGILSMQQITNYGSFLQAYGLKSIIEGLGHTVEFINIKPGEQLPQYRISRFHKIKLMLKRLRVNHPIKQFQCTLKLHKRFDSEFKPELGVRPDRNNSCFDAVVIGSDEVFNVAQTTWFGFSTQLFGEGLNTSRVLSYAGCFGATTVTKLRELGIANRVADLLNNFSAISVRDKNSSDVVSALIGKQPEMNVDPVIAYGFDMEVRVPDIKDNYLLVYTYPGRMNNPDEIKAIREYANVKGLKIVAIANYFDWVDEVVTPHPFEVLGYFKKAKCIVTDTFHGAVMSLKFNKQFGVIVRDMNSNKLTYLLQQFKLDSQIVKSPEELGKVLNSEIDYNTVNNIIKNEQVKSVDYLKKQLG</sequence>
<organism evidence="1 2">
    <name type="scientific">Lepagella muris</name>
    <dbReference type="NCBI Taxonomy" id="3032870"/>
    <lineage>
        <taxon>Bacteria</taxon>
        <taxon>Pseudomonadati</taxon>
        <taxon>Bacteroidota</taxon>
        <taxon>Bacteroidia</taxon>
        <taxon>Bacteroidales</taxon>
        <taxon>Muribaculaceae</taxon>
        <taxon>Lepagella</taxon>
    </lineage>
</organism>
<evidence type="ECO:0000313" key="1">
    <source>
        <dbReference type="EMBL" id="TGY77477.1"/>
    </source>
</evidence>
<dbReference type="Proteomes" id="UP000306319">
    <property type="component" value="Unassembled WGS sequence"/>
</dbReference>